<dbReference type="eggNOG" id="COG0500">
    <property type="taxonomic scope" value="Bacteria"/>
</dbReference>
<comment type="caution">
    <text evidence="5">The sequence shown here is derived from an EMBL/GenBank/DDBJ whole genome shotgun (WGS) entry which is preliminary data.</text>
</comment>
<evidence type="ECO:0000313" key="5">
    <source>
        <dbReference type="EMBL" id="EYB67642.1"/>
    </source>
</evidence>
<dbReference type="InterPro" id="IPR029063">
    <property type="entry name" value="SAM-dependent_MTases_sf"/>
</dbReference>
<dbReference type="Pfam" id="PF08241">
    <property type="entry name" value="Methyltransf_11"/>
    <property type="match status" value="1"/>
</dbReference>
<dbReference type="SUPFAM" id="SSF53335">
    <property type="entry name" value="S-adenosyl-L-methionine-dependent methyltransferases"/>
    <property type="match status" value="1"/>
</dbReference>
<evidence type="ECO:0000256" key="1">
    <source>
        <dbReference type="ARBA" id="ARBA00008361"/>
    </source>
</evidence>
<dbReference type="Proteomes" id="UP000020492">
    <property type="component" value="Unassembled WGS sequence"/>
</dbReference>
<dbReference type="RefSeq" id="WP_034357902.1">
    <property type="nucleotide sequence ID" value="NZ_JHAC01000033.1"/>
</dbReference>
<dbReference type="InterPro" id="IPR051052">
    <property type="entry name" value="Diverse_substrate_MTase"/>
</dbReference>
<keyword evidence="6" id="KW-1185">Reference proteome</keyword>
<keyword evidence="2" id="KW-0489">Methyltransferase</keyword>
<dbReference type="STRING" id="1476583.DEIPH_ctg033orf0054"/>
<evidence type="ECO:0000256" key="3">
    <source>
        <dbReference type="ARBA" id="ARBA00022679"/>
    </source>
</evidence>
<dbReference type="Gene3D" id="3.40.50.150">
    <property type="entry name" value="Vaccinia Virus protein VP39"/>
    <property type="match status" value="1"/>
</dbReference>
<dbReference type="CDD" id="cd02440">
    <property type="entry name" value="AdoMet_MTases"/>
    <property type="match status" value="1"/>
</dbReference>
<dbReference type="PANTHER" id="PTHR44942:SF4">
    <property type="entry name" value="METHYLTRANSFERASE TYPE 11 DOMAIN-CONTAINING PROTEIN"/>
    <property type="match status" value="1"/>
</dbReference>
<comment type="similarity">
    <text evidence="1">Belongs to the methyltransferase superfamily.</text>
</comment>
<evidence type="ECO:0000256" key="2">
    <source>
        <dbReference type="ARBA" id="ARBA00022603"/>
    </source>
</evidence>
<sequence>MSAPDRFLGRADVYAQARPSYPEALGAWLAERRLLAGGVADVGAGTGLFTRLLLARGAEVHAVEPNPEMRAQLAAGLAAEVTAGRLTVHAGTSEVTGLPDKSVSLVTAAQAAHWFAPAPTVREFRRVLRPSGHVLLVWNDWRGEGTAFNAAYGEVVSHFLEEGTPDLATRVPEAELPQFLPGGFERVTFANPLTLTRARLHALAASVSYLPSPTDAAYPGMTRELDALFGAHQQDGTVTLAYRTHVFLGGLD</sequence>
<dbReference type="OrthoDB" id="9797252at2"/>
<evidence type="ECO:0000313" key="6">
    <source>
        <dbReference type="Proteomes" id="UP000020492"/>
    </source>
</evidence>
<proteinExistence type="inferred from homology"/>
<evidence type="ECO:0000259" key="4">
    <source>
        <dbReference type="Pfam" id="PF08241"/>
    </source>
</evidence>
<dbReference type="PATRIC" id="fig|1476583.3.peg.2214"/>
<dbReference type="GO" id="GO:0032259">
    <property type="term" value="P:methylation"/>
    <property type="evidence" value="ECO:0007669"/>
    <property type="project" value="UniProtKB-KW"/>
</dbReference>
<dbReference type="InterPro" id="IPR013216">
    <property type="entry name" value="Methyltransf_11"/>
</dbReference>
<name>A0A016QP48_9DEIO</name>
<protein>
    <recommendedName>
        <fullName evidence="4">Methyltransferase type 11 domain-containing protein</fullName>
    </recommendedName>
</protein>
<dbReference type="PANTHER" id="PTHR44942">
    <property type="entry name" value="METHYLTRANSF_11 DOMAIN-CONTAINING PROTEIN"/>
    <property type="match status" value="1"/>
</dbReference>
<dbReference type="EMBL" id="JHAC01000033">
    <property type="protein sequence ID" value="EYB67642.1"/>
    <property type="molecule type" value="Genomic_DNA"/>
</dbReference>
<dbReference type="GO" id="GO:0008757">
    <property type="term" value="F:S-adenosylmethionine-dependent methyltransferase activity"/>
    <property type="evidence" value="ECO:0007669"/>
    <property type="project" value="InterPro"/>
</dbReference>
<reference evidence="5 6" key="1">
    <citation type="submission" date="2014-03" db="EMBL/GenBank/DDBJ databases">
        <title>Draft genome sequence of Deinococcus phoenicis 1P10ME.</title>
        <authorList>
            <person name="Stepanov V.G."/>
            <person name="Vaishampayan P."/>
            <person name="Venkateswaran K."/>
            <person name="Fox G.E."/>
        </authorList>
    </citation>
    <scope>NUCLEOTIDE SEQUENCE [LARGE SCALE GENOMIC DNA]</scope>
    <source>
        <strain evidence="5 6">1P10ME</strain>
    </source>
</reference>
<organism evidence="5 6">
    <name type="scientific">Deinococcus phoenicis</name>
    <dbReference type="NCBI Taxonomy" id="1476583"/>
    <lineage>
        <taxon>Bacteria</taxon>
        <taxon>Thermotogati</taxon>
        <taxon>Deinococcota</taxon>
        <taxon>Deinococci</taxon>
        <taxon>Deinococcales</taxon>
        <taxon>Deinococcaceae</taxon>
        <taxon>Deinococcus</taxon>
    </lineage>
</organism>
<accession>A0A016QP48</accession>
<feature type="domain" description="Methyltransferase type 11" evidence="4">
    <location>
        <begin position="41"/>
        <end position="135"/>
    </location>
</feature>
<gene>
    <name evidence="5" type="ORF">DEIPH_ctg033orf0054</name>
</gene>
<dbReference type="AlphaFoldDB" id="A0A016QP48"/>
<keyword evidence="3" id="KW-0808">Transferase</keyword>